<keyword evidence="7 10" id="KW-0418">Kinase</keyword>
<dbReference type="OrthoDB" id="275353at2759"/>
<gene>
    <name evidence="12" type="ORF">THOM_1961</name>
</gene>
<evidence type="ECO:0000256" key="8">
    <source>
        <dbReference type="ARBA" id="ARBA00022840"/>
    </source>
</evidence>
<evidence type="ECO:0000256" key="10">
    <source>
        <dbReference type="RuleBase" id="RU000532"/>
    </source>
</evidence>
<comment type="cofactor">
    <cofactor evidence="2">
        <name>Mg(2+)</name>
        <dbReference type="ChEBI" id="CHEBI:18420"/>
    </cofactor>
</comment>
<dbReference type="InterPro" id="IPR001576">
    <property type="entry name" value="Phosphoglycerate_kinase"/>
</dbReference>
<dbReference type="GO" id="GO:0006094">
    <property type="term" value="P:gluconeogenesis"/>
    <property type="evidence" value="ECO:0007669"/>
    <property type="project" value="TreeGrafter"/>
</dbReference>
<evidence type="ECO:0000256" key="7">
    <source>
        <dbReference type="ARBA" id="ARBA00022777"/>
    </source>
</evidence>
<dbReference type="Pfam" id="PF00162">
    <property type="entry name" value="PGK"/>
    <property type="match status" value="1"/>
</dbReference>
<keyword evidence="13" id="KW-1185">Reference proteome</keyword>
<dbReference type="GO" id="GO:0005829">
    <property type="term" value="C:cytosol"/>
    <property type="evidence" value="ECO:0007669"/>
    <property type="project" value="TreeGrafter"/>
</dbReference>
<comment type="catalytic activity">
    <reaction evidence="1 10">
        <text>(2R)-3-phosphoglycerate + ATP = (2R)-3-phospho-glyceroyl phosphate + ADP</text>
        <dbReference type="Rhea" id="RHEA:14801"/>
        <dbReference type="ChEBI" id="CHEBI:30616"/>
        <dbReference type="ChEBI" id="CHEBI:57604"/>
        <dbReference type="ChEBI" id="CHEBI:58272"/>
        <dbReference type="ChEBI" id="CHEBI:456216"/>
        <dbReference type="EC" id="2.7.2.3"/>
    </reaction>
</comment>
<keyword evidence="8" id="KW-0067">ATP-binding</keyword>
<dbReference type="InterPro" id="IPR036043">
    <property type="entry name" value="Phosphoglycerate_kinase_sf"/>
</dbReference>
<organism evidence="12 13">
    <name type="scientific">Trachipleistophora hominis</name>
    <name type="common">Microsporidian parasite</name>
    <dbReference type="NCBI Taxonomy" id="72359"/>
    <lineage>
        <taxon>Eukaryota</taxon>
        <taxon>Fungi</taxon>
        <taxon>Fungi incertae sedis</taxon>
        <taxon>Microsporidia</taxon>
        <taxon>Pleistophoridae</taxon>
        <taxon>Trachipleistophora</taxon>
    </lineage>
</organism>
<sequence>VVKNGDQYKVVNRIDDGWMGVDIGPESLKELERLVNNSQSIFWNGPVGMFEDEKCANGTEKLVRLLEMAQKKGKYVLVGGGETAYAARMFGHLENVSTGGGALLSYMEGADMPGVNILEREP</sequence>
<dbReference type="AlphaFoldDB" id="L7JVM6"/>
<name>L7JVM6_TRAHO</name>
<reference evidence="12 13" key="1">
    <citation type="journal article" date="2012" name="PLoS Pathog.">
        <title>The genome of the obligate intracellular parasite Trachipleistophora hominis: new insights into microsporidian genome dynamics and reductive evolution.</title>
        <authorList>
            <person name="Heinz E."/>
            <person name="Williams T.A."/>
            <person name="Nakjang S."/>
            <person name="Noel C.J."/>
            <person name="Swan D.C."/>
            <person name="Goldberg A.V."/>
            <person name="Harris S.R."/>
            <person name="Weinmaier T."/>
            <person name="Markert S."/>
            <person name="Becher D."/>
            <person name="Bernhardt J."/>
            <person name="Dagan T."/>
            <person name="Hacker C."/>
            <person name="Lucocq J.M."/>
            <person name="Schweder T."/>
            <person name="Rattei T."/>
            <person name="Hall N."/>
            <person name="Hirt R.P."/>
            <person name="Embley T.M."/>
        </authorList>
    </citation>
    <scope>NUCLEOTIDE SEQUENCE [LARGE SCALE GENOMIC DNA]</scope>
</reference>
<keyword evidence="5 10" id="KW-0808">Transferase</keyword>
<evidence type="ECO:0000256" key="5">
    <source>
        <dbReference type="ARBA" id="ARBA00022679"/>
    </source>
</evidence>
<keyword evidence="6" id="KW-0547">Nucleotide-binding</keyword>
<evidence type="ECO:0000256" key="3">
    <source>
        <dbReference type="ARBA" id="ARBA00008982"/>
    </source>
</evidence>
<evidence type="ECO:0000256" key="6">
    <source>
        <dbReference type="ARBA" id="ARBA00022741"/>
    </source>
</evidence>
<dbReference type="GO" id="GO:0006096">
    <property type="term" value="P:glycolytic process"/>
    <property type="evidence" value="ECO:0007669"/>
    <property type="project" value="InterPro"/>
</dbReference>
<evidence type="ECO:0000256" key="4">
    <source>
        <dbReference type="ARBA" id="ARBA00013061"/>
    </source>
</evidence>
<evidence type="ECO:0000256" key="1">
    <source>
        <dbReference type="ARBA" id="ARBA00000642"/>
    </source>
</evidence>
<dbReference type="SUPFAM" id="SSF53748">
    <property type="entry name" value="Phosphoglycerate kinase"/>
    <property type="match status" value="1"/>
</dbReference>
<evidence type="ECO:0000256" key="2">
    <source>
        <dbReference type="ARBA" id="ARBA00001946"/>
    </source>
</evidence>
<dbReference type="HOGENOM" id="CLU_2032259_0_0_1"/>
<evidence type="ECO:0000313" key="12">
    <source>
        <dbReference type="EMBL" id="ELQ75096.1"/>
    </source>
</evidence>
<dbReference type="GO" id="GO:0004618">
    <property type="term" value="F:phosphoglycerate kinase activity"/>
    <property type="evidence" value="ECO:0007669"/>
    <property type="project" value="UniProtKB-EC"/>
</dbReference>
<dbReference type="GO" id="GO:0005524">
    <property type="term" value="F:ATP binding"/>
    <property type="evidence" value="ECO:0007669"/>
    <property type="project" value="UniProtKB-KW"/>
</dbReference>
<keyword evidence="9" id="KW-0460">Magnesium</keyword>
<evidence type="ECO:0000256" key="9">
    <source>
        <dbReference type="ARBA" id="ARBA00022842"/>
    </source>
</evidence>
<feature type="non-terminal residue" evidence="12">
    <location>
        <position position="1"/>
    </location>
</feature>
<dbReference type="PANTHER" id="PTHR11406:SF23">
    <property type="entry name" value="PHOSPHOGLYCERATE KINASE 1, CHLOROPLASTIC-RELATED"/>
    <property type="match status" value="1"/>
</dbReference>
<evidence type="ECO:0000256" key="11">
    <source>
        <dbReference type="RuleBase" id="RU000696"/>
    </source>
</evidence>
<proteinExistence type="inferred from homology"/>
<comment type="subunit">
    <text evidence="11">Monomer.</text>
</comment>
<dbReference type="InterPro" id="IPR015824">
    <property type="entry name" value="Phosphoglycerate_kinase_N"/>
</dbReference>
<dbReference type="STRING" id="72359.L7JVM6"/>
<evidence type="ECO:0000313" key="13">
    <source>
        <dbReference type="Proteomes" id="UP000011185"/>
    </source>
</evidence>
<dbReference type="EC" id="2.7.2.3" evidence="4 10"/>
<dbReference type="GO" id="GO:0043531">
    <property type="term" value="F:ADP binding"/>
    <property type="evidence" value="ECO:0007669"/>
    <property type="project" value="TreeGrafter"/>
</dbReference>
<dbReference type="Proteomes" id="UP000011185">
    <property type="component" value="Unassembled WGS sequence"/>
</dbReference>
<dbReference type="InParanoid" id="L7JVM6"/>
<protein>
    <recommendedName>
        <fullName evidence="4 10">Phosphoglycerate kinase</fullName>
        <ecNumber evidence="4 10">2.7.2.3</ecNumber>
    </recommendedName>
</protein>
<dbReference type="Gene3D" id="3.40.50.1260">
    <property type="entry name" value="Phosphoglycerate kinase, N-terminal domain"/>
    <property type="match status" value="1"/>
</dbReference>
<accession>L7JVM6</accession>
<comment type="similarity">
    <text evidence="3 10">Belongs to the phosphoglycerate kinase family.</text>
</comment>
<dbReference type="PRINTS" id="PR00477">
    <property type="entry name" value="PHGLYCKINASE"/>
</dbReference>
<dbReference type="EMBL" id="JH993989">
    <property type="protein sequence ID" value="ELQ75096.1"/>
    <property type="molecule type" value="Genomic_DNA"/>
</dbReference>
<dbReference type="VEuPathDB" id="MicrosporidiaDB:THOM_1961"/>
<dbReference type="PANTHER" id="PTHR11406">
    <property type="entry name" value="PHOSPHOGLYCERATE KINASE"/>
    <property type="match status" value="1"/>
</dbReference>